<protein>
    <submittedName>
        <fullName evidence="1">7159_t:CDS:1</fullName>
    </submittedName>
</protein>
<evidence type="ECO:0000313" key="2">
    <source>
        <dbReference type="Proteomes" id="UP000789366"/>
    </source>
</evidence>
<comment type="caution">
    <text evidence="1">The sequence shown here is derived from an EMBL/GenBank/DDBJ whole genome shotgun (WGS) entry which is preliminary data.</text>
</comment>
<evidence type="ECO:0000313" key="1">
    <source>
        <dbReference type="EMBL" id="CAG8497197.1"/>
    </source>
</evidence>
<sequence length="254" mass="29462">MSRKRQFNIKILSKGVIDPSSHYGIWSRFWWEKVHLELVDETKHFVIPYCLYMVIECELNNKIFSVAVVQSAQNLLKPGFQYACNTIKSDVESNPLAAIKACYQKVFETRTEYSSLAVMGFENEIIIRQLIDDVEFFPLFLQIEGFHALYAIDLEFLLPKGWALRDNQTLGNRGSGTRIKKHIKSMLECFFLNENRESTDRMDAQAMHNELLKYVEAGDIEEEDVPKISTIQNWINTYARAFKRRAAIESDNSA</sequence>
<name>A0ACA9KY04_9GLOM</name>
<keyword evidence="2" id="KW-1185">Reference proteome</keyword>
<accession>A0ACA9KY04</accession>
<gene>
    <name evidence="1" type="ORF">SPELUC_LOCUS2836</name>
</gene>
<dbReference type="Proteomes" id="UP000789366">
    <property type="component" value="Unassembled WGS sequence"/>
</dbReference>
<proteinExistence type="predicted"/>
<dbReference type="EMBL" id="CAJVPW010002025">
    <property type="protein sequence ID" value="CAG8497197.1"/>
    <property type="molecule type" value="Genomic_DNA"/>
</dbReference>
<organism evidence="1 2">
    <name type="scientific">Cetraspora pellucida</name>
    <dbReference type="NCBI Taxonomy" id="1433469"/>
    <lineage>
        <taxon>Eukaryota</taxon>
        <taxon>Fungi</taxon>
        <taxon>Fungi incertae sedis</taxon>
        <taxon>Mucoromycota</taxon>
        <taxon>Glomeromycotina</taxon>
        <taxon>Glomeromycetes</taxon>
        <taxon>Diversisporales</taxon>
        <taxon>Gigasporaceae</taxon>
        <taxon>Cetraspora</taxon>
    </lineage>
</organism>
<reference evidence="1" key="1">
    <citation type="submission" date="2021-06" db="EMBL/GenBank/DDBJ databases">
        <authorList>
            <person name="Kallberg Y."/>
            <person name="Tangrot J."/>
            <person name="Rosling A."/>
        </authorList>
    </citation>
    <scope>NUCLEOTIDE SEQUENCE</scope>
    <source>
        <strain evidence="1">28 12/20/2015</strain>
    </source>
</reference>